<keyword evidence="1" id="KW-1133">Transmembrane helix</keyword>
<feature type="transmembrane region" description="Helical" evidence="1">
    <location>
        <begin position="220"/>
        <end position="241"/>
    </location>
</feature>
<gene>
    <name evidence="2" type="ORF">IEO70_00850</name>
</gene>
<feature type="transmembrane region" description="Helical" evidence="1">
    <location>
        <begin position="181"/>
        <end position="208"/>
    </location>
</feature>
<reference evidence="2" key="1">
    <citation type="submission" date="2020-09" db="EMBL/GenBank/DDBJ databases">
        <title>Bacillus faecalis sp. nov., a moderately halophilic bacterium isolated from cow faeces.</title>
        <authorList>
            <person name="Jiang L."/>
            <person name="Lee J."/>
        </authorList>
    </citation>
    <scope>NUCLEOTIDE SEQUENCE</scope>
    <source>
        <strain evidence="2">AGMB 02131</strain>
    </source>
</reference>
<keyword evidence="1" id="KW-0472">Membrane</keyword>
<keyword evidence="1" id="KW-0812">Transmembrane</keyword>
<feature type="transmembrane region" description="Helical" evidence="1">
    <location>
        <begin position="297"/>
        <end position="316"/>
    </location>
</feature>
<dbReference type="PANTHER" id="PTHR37814:SF1">
    <property type="entry name" value="MEMBRANE PROTEIN"/>
    <property type="match status" value="1"/>
</dbReference>
<keyword evidence="3" id="KW-1185">Reference proteome</keyword>
<evidence type="ECO:0000256" key="1">
    <source>
        <dbReference type="SAM" id="Phobius"/>
    </source>
</evidence>
<name>A0A927H8W1_9BACI</name>
<comment type="caution">
    <text evidence="2">The sequence shown here is derived from an EMBL/GenBank/DDBJ whole genome shotgun (WGS) entry which is preliminary data.</text>
</comment>
<dbReference type="PANTHER" id="PTHR37814">
    <property type="entry name" value="CONSERVED MEMBRANE PROTEIN"/>
    <property type="match status" value="1"/>
</dbReference>
<evidence type="ECO:0008006" key="4">
    <source>
        <dbReference type="Google" id="ProtNLM"/>
    </source>
</evidence>
<feature type="transmembrane region" description="Helical" evidence="1">
    <location>
        <begin position="85"/>
        <end position="110"/>
    </location>
</feature>
<organism evidence="2 3">
    <name type="scientific">Peribacillus faecalis</name>
    <dbReference type="NCBI Taxonomy" id="2772559"/>
    <lineage>
        <taxon>Bacteria</taxon>
        <taxon>Bacillati</taxon>
        <taxon>Bacillota</taxon>
        <taxon>Bacilli</taxon>
        <taxon>Bacillales</taxon>
        <taxon>Bacillaceae</taxon>
        <taxon>Peribacillus</taxon>
    </lineage>
</organism>
<accession>A0A927H8W1</accession>
<dbReference type="InterPro" id="IPR038728">
    <property type="entry name" value="YkvI-like"/>
</dbReference>
<feature type="transmembrane region" description="Helical" evidence="1">
    <location>
        <begin position="261"/>
        <end position="285"/>
    </location>
</feature>
<feature type="transmembrane region" description="Helical" evidence="1">
    <location>
        <begin position="7"/>
        <end position="25"/>
    </location>
</feature>
<protein>
    <recommendedName>
        <fullName evidence="4">Membrane protein YkvI</fullName>
    </recommendedName>
</protein>
<dbReference type="AlphaFoldDB" id="A0A927H8W1"/>
<proteinExistence type="predicted"/>
<dbReference type="Proteomes" id="UP000602076">
    <property type="component" value="Unassembled WGS sequence"/>
</dbReference>
<evidence type="ECO:0000313" key="3">
    <source>
        <dbReference type="Proteomes" id="UP000602076"/>
    </source>
</evidence>
<sequence length="347" mass="38228">MRSRKSGIVQIAAVYVGTIVGAGFATGREIVEFFSQYGLYGFLGIIMTGYLFIILGTKIMLLALSINAQTYQELNSFLFGPKWGLVVNYLFFMMLFGVTAVMLSGAGAVFEEQLGIPKMIGIFFTIGLALIILHKGVQGLVGVNLVVVPMMILFSVVLFVGRLQSPDFQVDLLAIPENVKYWDAIVSPFLYSAFNLGLAQAVLIPLAYEVKDPKIIKGGGIVGGICLTVILLISHVSLLSLPNMMFFDIPSAELMKSLAKPFYWIFIAVIYGEIFTSLVGNVFGLERQLKRVLNWKSLTIFAGIFLIVLLISVVQYRTLLSVLYPIFGYVCLLFLLLLALKKPKSLS</sequence>
<dbReference type="RefSeq" id="WP_190996461.1">
    <property type="nucleotide sequence ID" value="NZ_JACXSI010000001.1"/>
</dbReference>
<dbReference type="EMBL" id="JACXSI010000001">
    <property type="protein sequence ID" value="MBD3106925.1"/>
    <property type="molecule type" value="Genomic_DNA"/>
</dbReference>
<feature type="transmembrane region" description="Helical" evidence="1">
    <location>
        <begin position="37"/>
        <end position="64"/>
    </location>
</feature>
<feature type="transmembrane region" description="Helical" evidence="1">
    <location>
        <begin position="140"/>
        <end position="161"/>
    </location>
</feature>
<evidence type="ECO:0000313" key="2">
    <source>
        <dbReference type="EMBL" id="MBD3106925.1"/>
    </source>
</evidence>
<feature type="transmembrane region" description="Helical" evidence="1">
    <location>
        <begin position="322"/>
        <end position="340"/>
    </location>
</feature>
<feature type="transmembrane region" description="Helical" evidence="1">
    <location>
        <begin position="116"/>
        <end position="133"/>
    </location>
</feature>